<dbReference type="InterPro" id="IPR000195">
    <property type="entry name" value="Rab-GAP-TBC_dom"/>
</dbReference>
<sequence length="540" mass="61985">MPGGTTYDDKYNVDPRSISNVSTGKDLVINNPLSCADDSPWRQYFLDVQSLAYIKQDVDRIFPELTFFQCPKIRQMMLDILFVFSREFEHLSYKQGMHEILGPLIFVLYADTESLAQALESKEFNCCKGQSCKNNTMFASIMEIIKDYYCYCKDRVPQYRRRKISLVDTIFLSEAERAKLLWSKDRQDSPSTLVFKLDYLSTEFLEGVDPVLFQHLEKMDIPPQVYGIRWLRLLFGREFPMQDLLFIWDAIFCFGPPFCLVDCMFIAMLCYIRDSLLAADYSGCLNYLMHYPPVSDVNELLSFALHLLDPNLQKGCPRHQQWSMCRGVYRVPPDLAPQYFFNNCGSPYNYHMARLAIALENLGGRPMASHMVDDYWGGVPNSNPAPQLHKYERPKRLSPSKFVYVPPGTKPKDRHKHQYIYYPTTPIIQSLDRSLNLRSSTRFFRIPTEEPSSSKKCKFFKNSPKKTANVGNNNASSENPFDSRGSPPDAQAQKAKKAFVKKALSEKGSPSVADSSKIITEEASKIFPQKVKTSQFSGNL</sequence>
<evidence type="ECO:0000259" key="3">
    <source>
        <dbReference type="PROSITE" id="PS50086"/>
    </source>
</evidence>
<dbReference type="FunFam" id="1.10.472.80:FF:000038">
    <property type="entry name" value="TBC1 domain family member 5"/>
    <property type="match status" value="1"/>
</dbReference>
<dbReference type="FunFam" id="1.10.8.270:FF:000011">
    <property type="entry name" value="TBC1 domain family member 5"/>
    <property type="match status" value="1"/>
</dbReference>
<dbReference type="PANTHER" id="PTHR22957:SF337">
    <property type="entry name" value="TBC1 DOMAIN FAMILY MEMBER 5"/>
    <property type="match status" value="1"/>
</dbReference>
<proteinExistence type="predicted"/>
<dbReference type="SUPFAM" id="SSF47923">
    <property type="entry name" value="Ypt/Rab-GAP domain of gyp1p"/>
    <property type="match status" value="2"/>
</dbReference>
<dbReference type="WBParaSite" id="nRc.2.0.1.t00363-RA">
    <property type="protein sequence ID" value="nRc.2.0.1.t00363-RA"/>
    <property type="gene ID" value="nRc.2.0.1.g00363"/>
</dbReference>
<dbReference type="Gene3D" id="1.10.472.80">
    <property type="entry name" value="Ypt/Rab-GAP domain of gyp1p, domain 3"/>
    <property type="match status" value="1"/>
</dbReference>
<dbReference type="AlphaFoldDB" id="A0A915HFI1"/>
<dbReference type="Pfam" id="PF00566">
    <property type="entry name" value="RabGAP-TBC"/>
    <property type="match status" value="2"/>
</dbReference>
<evidence type="ECO:0000313" key="4">
    <source>
        <dbReference type="Proteomes" id="UP000887565"/>
    </source>
</evidence>
<name>A0A915HFI1_ROMCU</name>
<evidence type="ECO:0000256" key="2">
    <source>
        <dbReference type="SAM" id="MobiDB-lite"/>
    </source>
</evidence>
<dbReference type="GO" id="GO:0005737">
    <property type="term" value="C:cytoplasm"/>
    <property type="evidence" value="ECO:0007669"/>
    <property type="project" value="UniProtKB-ARBA"/>
</dbReference>
<feature type="compositionally biased region" description="Polar residues" evidence="2">
    <location>
        <begin position="469"/>
        <end position="480"/>
    </location>
</feature>
<dbReference type="Gene3D" id="1.10.8.270">
    <property type="entry name" value="putative rabgap domain of human tbc1 domain family member 14 like domains"/>
    <property type="match status" value="1"/>
</dbReference>
<feature type="domain" description="Rab-GAP TBC" evidence="3">
    <location>
        <begin position="1"/>
        <end position="255"/>
    </location>
</feature>
<evidence type="ECO:0000313" key="5">
    <source>
        <dbReference type="WBParaSite" id="nRc.2.0.1.t00363-RA"/>
    </source>
</evidence>
<keyword evidence="4" id="KW-1185">Reference proteome</keyword>
<dbReference type="InterPro" id="IPR035969">
    <property type="entry name" value="Rab-GAP_TBC_sf"/>
</dbReference>
<keyword evidence="1" id="KW-0343">GTPase activation</keyword>
<protein>
    <submittedName>
        <fullName evidence="5">Rab-GAP TBC domain-containing protein</fullName>
    </submittedName>
</protein>
<feature type="region of interest" description="Disordered" evidence="2">
    <location>
        <begin position="452"/>
        <end position="515"/>
    </location>
</feature>
<accession>A0A915HFI1</accession>
<dbReference type="GO" id="GO:0005096">
    <property type="term" value="F:GTPase activator activity"/>
    <property type="evidence" value="ECO:0007669"/>
    <property type="project" value="UniProtKB-KW"/>
</dbReference>
<dbReference type="Proteomes" id="UP000887565">
    <property type="component" value="Unplaced"/>
</dbReference>
<reference evidence="5" key="1">
    <citation type="submission" date="2022-11" db="UniProtKB">
        <authorList>
            <consortium name="WormBaseParasite"/>
        </authorList>
    </citation>
    <scope>IDENTIFICATION</scope>
</reference>
<dbReference type="SMART" id="SM00164">
    <property type="entry name" value="TBC"/>
    <property type="match status" value="1"/>
</dbReference>
<dbReference type="PROSITE" id="PS50086">
    <property type="entry name" value="TBC_RABGAP"/>
    <property type="match status" value="1"/>
</dbReference>
<organism evidence="4 5">
    <name type="scientific">Romanomermis culicivorax</name>
    <name type="common">Nematode worm</name>
    <dbReference type="NCBI Taxonomy" id="13658"/>
    <lineage>
        <taxon>Eukaryota</taxon>
        <taxon>Metazoa</taxon>
        <taxon>Ecdysozoa</taxon>
        <taxon>Nematoda</taxon>
        <taxon>Enoplea</taxon>
        <taxon>Dorylaimia</taxon>
        <taxon>Mermithida</taxon>
        <taxon>Mermithoidea</taxon>
        <taxon>Mermithidae</taxon>
        <taxon>Romanomermis</taxon>
    </lineage>
</organism>
<evidence type="ECO:0000256" key="1">
    <source>
        <dbReference type="ARBA" id="ARBA00022468"/>
    </source>
</evidence>
<dbReference type="PANTHER" id="PTHR22957">
    <property type="entry name" value="TBC1 DOMAIN FAMILY MEMBER GTPASE-ACTIVATING PROTEIN"/>
    <property type="match status" value="1"/>
</dbReference>